<dbReference type="GO" id="GO:0015833">
    <property type="term" value="P:peptide transport"/>
    <property type="evidence" value="ECO:0007669"/>
    <property type="project" value="TreeGrafter"/>
</dbReference>
<dbReference type="STRING" id="525282.HMPREF0391_11089"/>
<evidence type="ECO:0000313" key="7">
    <source>
        <dbReference type="EMBL" id="EFH93431.1"/>
    </source>
</evidence>
<dbReference type="Gene3D" id="3.90.76.10">
    <property type="entry name" value="Dipeptide-binding Protein, Domain 1"/>
    <property type="match status" value="1"/>
</dbReference>
<dbReference type="SUPFAM" id="SSF53850">
    <property type="entry name" value="Periplasmic binding protein-like II"/>
    <property type="match status" value="1"/>
</dbReference>
<dbReference type="GO" id="GO:0043190">
    <property type="term" value="C:ATP-binding cassette (ABC) transporter complex"/>
    <property type="evidence" value="ECO:0007669"/>
    <property type="project" value="InterPro"/>
</dbReference>
<dbReference type="InterPro" id="IPR000914">
    <property type="entry name" value="SBP_5_dom"/>
</dbReference>
<feature type="domain" description="Solute-binding protein family 5" evidence="6">
    <location>
        <begin position="74"/>
        <end position="426"/>
    </location>
</feature>
<dbReference type="PROSITE" id="PS51257">
    <property type="entry name" value="PROKAR_LIPOPROTEIN"/>
    <property type="match status" value="1"/>
</dbReference>
<dbReference type="InterPro" id="IPR039424">
    <property type="entry name" value="SBP_5"/>
</dbReference>
<dbReference type="Proteomes" id="UP000004063">
    <property type="component" value="Chromosome"/>
</dbReference>
<feature type="signal peptide" evidence="5">
    <location>
        <begin position="1"/>
        <end position="19"/>
    </location>
</feature>
<dbReference type="Gene3D" id="3.40.190.10">
    <property type="entry name" value="Periplasmic binding protein-like II"/>
    <property type="match status" value="1"/>
</dbReference>
<comment type="caution">
    <text evidence="7">The sequence shown here is derived from an EMBL/GenBank/DDBJ whole genome shotgun (WGS) entry which is preliminary data.</text>
</comment>
<proteinExistence type="inferred from homology"/>
<dbReference type="HOGENOM" id="CLU_017028_7_4_9"/>
<dbReference type="GO" id="GO:1904680">
    <property type="term" value="F:peptide transmembrane transporter activity"/>
    <property type="evidence" value="ECO:0007669"/>
    <property type="project" value="TreeGrafter"/>
</dbReference>
<dbReference type="GO" id="GO:0042597">
    <property type="term" value="C:periplasmic space"/>
    <property type="evidence" value="ECO:0007669"/>
    <property type="project" value="UniProtKB-ARBA"/>
</dbReference>
<dbReference type="PANTHER" id="PTHR30290:SF9">
    <property type="entry name" value="OLIGOPEPTIDE-BINDING PROTEIN APPA"/>
    <property type="match status" value="1"/>
</dbReference>
<evidence type="ECO:0000256" key="2">
    <source>
        <dbReference type="ARBA" id="ARBA00005695"/>
    </source>
</evidence>
<organism evidence="7">
    <name type="scientific">Finegoldia magna ATCC 53516</name>
    <dbReference type="NCBI Taxonomy" id="525282"/>
    <lineage>
        <taxon>Bacteria</taxon>
        <taxon>Bacillati</taxon>
        <taxon>Bacillota</taxon>
        <taxon>Tissierellia</taxon>
        <taxon>Tissierellales</taxon>
        <taxon>Peptoniphilaceae</taxon>
        <taxon>Finegoldia</taxon>
    </lineage>
</organism>
<dbReference type="Gene3D" id="3.10.105.10">
    <property type="entry name" value="Dipeptide-binding Protein, Domain 3"/>
    <property type="match status" value="1"/>
</dbReference>
<comment type="subcellular location">
    <subcellularLocation>
        <location evidence="1">Cell membrane</location>
        <topology evidence="1">Lipid-anchor</topology>
    </subcellularLocation>
</comment>
<evidence type="ECO:0000256" key="3">
    <source>
        <dbReference type="ARBA" id="ARBA00022448"/>
    </source>
</evidence>
<dbReference type="EMBL" id="ACHM02000002">
    <property type="protein sequence ID" value="EFH93431.1"/>
    <property type="molecule type" value="Genomic_DNA"/>
</dbReference>
<feature type="chain" id="PRO_5039403470" evidence="5">
    <location>
        <begin position="20"/>
        <end position="509"/>
    </location>
</feature>
<sequence>MKSKLSLLLAIIICITAFSGCSNNGNDAGDKETLTVATSGDAISLDPVSTNDNQSSNVMSQIYEGLVEIGEDNKPKPLLAEKIDQKDDVTYTIHLKKNVKFHNGEEMKANDVVFSLKRAVDAPNVKHLFNSIDKENVKAIDDYTVEMKLKEPYAGIIYSLCHPGAFICNEKAVKEGGDNYKMNPVGTGSVKFVSWIKADSVVMERFDDYHGEKTQYKTLKFRVIPEPTNRLVELESGGVDISYDIAPNDISKVTENTNLKLVRGQDYGTTYLGFNCQKKPFDNPKVREAISYAVDMEGIIKAVFLGVGKTATSPMPQTLKFSVADQIKPKTRDVNKAKQLLKEAEFEKGFKTSLSTNEKKERIDMATAIKEQLAEVGIDCSINVLEWSAFNDLLKNGKQDMFEIAWIADTPDPDSFMFPCFHSSAAGEGGNYCYLKDQEMDKLLEDAKKENDEAKRAELYKKAQQHAIDISAWVPEYNGELLVGHKKEIQNFKVSPFGWYKLQLVKKAE</sequence>
<evidence type="ECO:0000256" key="4">
    <source>
        <dbReference type="ARBA" id="ARBA00022729"/>
    </source>
</evidence>
<keyword evidence="4 5" id="KW-0732">Signal</keyword>
<dbReference type="PIRSF" id="PIRSF002741">
    <property type="entry name" value="MppA"/>
    <property type="match status" value="1"/>
</dbReference>
<evidence type="ECO:0000256" key="5">
    <source>
        <dbReference type="SAM" id="SignalP"/>
    </source>
</evidence>
<evidence type="ECO:0000256" key="1">
    <source>
        <dbReference type="ARBA" id="ARBA00004193"/>
    </source>
</evidence>
<dbReference type="CDD" id="cd00995">
    <property type="entry name" value="PBP2_NikA_DppA_OppA_like"/>
    <property type="match status" value="1"/>
</dbReference>
<gene>
    <name evidence="7" type="ORF">HMPREF0391_11089</name>
</gene>
<evidence type="ECO:0000259" key="6">
    <source>
        <dbReference type="Pfam" id="PF00496"/>
    </source>
</evidence>
<keyword evidence="3" id="KW-0813">Transport</keyword>
<name>D6S9F3_FINMA</name>
<protein>
    <submittedName>
        <fullName evidence="7">ABC transporter, substrate-binding protein, family 5</fullName>
    </submittedName>
</protein>
<reference evidence="7" key="1">
    <citation type="submission" date="2010-05" db="EMBL/GenBank/DDBJ databases">
        <authorList>
            <person name="Muzny D."/>
            <person name="Qin X."/>
            <person name="Buhay C."/>
            <person name="Dugan-Rocha S."/>
            <person name="Ding Y."/>
            <person name="Chen G."/>
            <person name="Hawes A."/>
            <person name="Holder M."/>
            <person name="Jhangiani S."/>
            <person name="Johnson A."/>
            <person name="Khan Z."/>
            <person name="Li Z."/>
            <person name="Liu W."/>
            <person name="Liu X."/>
            <person name="Perez L."/>
            <person name="Shen H."/>
            <person name="Wang Q."/>
            <person name="Watt J."/>
            <person name="Xi L."/>
            <person name="Xin Y."/>
            <person name="Zhou J."/>
            <person name="Deng J."/>
            <person name="Jiang H."/>
            <person name="Liu Y."/>
            <person name="Qu J."/>
            <person name="Song X.-Z."/>
            <person name="Zhang L."/>
            <person name="Villasana D."/>
            <person name="Johnson A."/>
            <person name="Liu J."/>
            <person name="Liyanage D."/>
            <person name="Lorensuhewa L."/>
            <person name="Robinson T."/>
            <person name="Song A."/>
            <person name="Song B.-B."/>
            <person name="Dinh H."/>
            <person name="Thornton R."/>
            <person name="Coyle M."/>
            <person name="Francisco L."/>
            <person name="Jackson L."/>
            <person name="Javaid M."/>
            <person name="Korchina V."/>
            <person name="Kovar C."/>
            <person name="Mata R."/>
            <person name="Mathew T."/>
            <person name="Ngo R."/>
            <person name="Nguyen L."/>
            <person name="Nguyen N."/>
            <person name="Okwuonu G."/>
            <person name="Ongeri F."/>
            <person name="Pham C."/>
            <person name="Simmons D."/>
            <person name="Wilczek-Boney K."/>
            <person name="Hale W."/>
            <person name="Jakkamsetti A."/>
            <person name="Pham P."/>
            <person name="Ruth R."/>
            <person name="San Lucas F."/>
            <person name="Warren J."/>
            <person name="Zhang J."/>
            <person name="Zhao Z."/>
            <person name="Zhou C."/>
            <person name="Zhu D."/>
            <person name="Lee S."/>
            <person name="Bess C."/>
            <person name="Blankenburg K."/>
            <person name="Forbes L."/>
            <person name="Fu Q."/>
            <person name="Gubbala S."/>
            <person name="Hirani K."/>
            <person name="Jayaseelan J.C."/>
            <person name="Lara F."/>
            <person name="Munidasa M."/>
            <person name="Palculict T."/>
            <person name="Patil S."/>
            <person name="Pu L.-L."/>
            <person name="Saada N."/>
            <person name="Tang L."/>
            <person name="Weissenberger G."/>
            <person name="Zhu Y."/>
            <person name="Hemphill L."/>
            <person name="Shang Y."/>
            <person name="Youmans B."/>
            <person name="Ayvaz T."/>
            <person name="Ross M."/>
            <person name="Santibanez J."/>
            <person name="Aqrawi P."/>
            <person name="Gross S."/>
            <person name="Joshi V."/>
            <person name="Fowler G."/>
            <person name="Nazareth L."/>
            <person name="Reid J."/>
            <person name="Worley K."/>
            <person name="Petrosino J."/>
            <person name="Highlander S."/>
            <person name="Gibbs R."/>
        </authorList>
    </citation>
    <scope>NUCLEOTIDE SEQUENCE [LARGE SCALE GENOMIC DNA]</scope>
    <source>
        <strain evidence="7">ATCC 53516</strain>
    </source>
</reference>
<dbReference type="Pfam" id="PF00496">
    <property type="entry name" value="SBP_bac_5"/>
    <property type="match status" value="1"/>
</dbReference>
<dbReference type="InterPro" id="IPR023765">
    <property type="entry name" value="SBP_5_CS"/>
</dbReference>
<dbReference type="InterPro" id="IPR030678">
    <property type="entry name" value="Peptide/Ni-bd"/>
</dbReference>
<comment type="similarity">
    <text evidence="2">Belongs to the bacterial solute-binding protein 5 family.</text>
</comment>
<dbReference type="AlphaFoldDB" id="D6S9F3"/>
<dbReference type="OrthoDB" id="9772924at2"/>
<dbReference type="PROSITE" id="PS01040">
    <property type="entry name" value="SBP_BACTERIAL_5"/>
    <property type="match status" value="1"/>
</dbReference>
<dbReference type="eggNOG" id="COG0747">
    <property type="taxonomic scope" value="Bacteria"/>
</dbReference>
<dbReference type="RefSeq" id="WP_002835906.1">
    <property type="nucleotide sequence ID" value="NZ_CM000955.1"/>
</dbReference>
<accession>D6S9F3</accession>
<dbReference type="PANTHER" id="PTHR30290">
    <property type="entry name" value="PERIPLASMIC BINDING COMPONENT OF ABC TRANSPORTER"/>
    <property type="match status" value="1"/>
</dbReference>